<evidence type="ECO:0000313" key="3">
    <source>
        <dbReference type="Proteomes" id="UP000820818"/>
    </source>
</evidence>
<evidence type="ECO:0000313" key="2">
    <source>
        <dbReference type="EMBL" id="KAI9565920.1"/>
    </source>
</evidence>
<protein>
    <submittedName>
        <fullName evidence="2">Uncharacterized protein</fullName>
    </submittedName>
</protein>
<keyword evidence="1" id="KW-0812">Transmembrane</keyword>
<dbReference type="Proteomes" id="UP000820818">
    <property type="component" value="Linkage Group LG1"/>
</dbReference>
<accession>A0AAD5Q3Y1</accession>
<sequence length="333" mass="37435">MVPCNSCNAGIITAGIAVVMTIASVSGQLFNCESDCSRNGCRPPNNLPITVTFVLTRNIGESCDIASSCFPFNTTLLFVCRDQITHQFAPVFGKTRRQHCLWAPPVPIGPNIFVQIDGQNVSTADSNVNAVRYYSEGTKATYKCMYPKFLGDKEVQQTWRCTKEEEKNKWNPLSRPIYSWKLIKLNAQELFCDSPLDMADNTEEQSTTTKTTNQQQTTRSNIIIGICGAVAFVLIALLLGVCYRNRLLFGKRYDDNARFVSQRSLAPIIEEQTKCYQSNQYANIIPIKVNSETIYTEVETGKVGHDDKIDAKVKYTVRDDQLQTVYAEIHHPK</sequence>
<dbReference type="AlphaFoldDB" id="A0AAD5Q3Y1"/>
<dbReference type="EMBL" id="WJBH02000001">
    <property type="protein sequence ID" value="KAI9565920.1"/>
    <property type="molecule type" value="Genomic_DNA"/>
</dbReference>
<organism evidence="2 3">
    <name type="scientific">Daphnia sinensis</name>
    <dbReference type="NCBI Taxonomy" id="1820382"/>
    <lineage>
        <taxon>Eukaryota</taxon>
        <taxon>Metazoa</taxon>
        <taxon>Ecdysozoa</taxon>
        <taxon>Arthropoda</taxon>
        <taxon>Crustacea</taxon>
        <taxon>Branchiopoda</taxon>
        <taxon>Diplostraca</taxon>
        <taxon>Cladocera</taxon>
        <taxon>Anomopoda</taxon>
        <taxon>Daphniidae</taxon>
        <taxon>Daphnia</taxon>
        <taxon>Daphnia similis group</taxon>
    </lineage>
</organism>
<keyword evidence="1" id="KW-1133">Transmembrane helix</keyword>
<feature type="transmembrane region" description="Helical" evidence="1">
    <location>
        <begin position="222"/>
        <end position="243"/>
    </location>
</feature>
<reference evidence="2 3" key="1">
    <citation type="submission" date="2022-05" db="EMBL/GenBank/DDBJ databases">
        <title>A multi-omics perspective on studying reproductive biology in Daphnia sinensis.</title>
        <authorList>
            <person name="Jia J."/>
        </authorList>
    </citation>
    <scope>NUCLEOTIDE SEQUENCE [LARGE SCALE GENOMIC DNA]</scope>
    <source>
        <strain evidence="2 3">WSL</strain>
    </source>
</reference>
<keyword evidence="3" id="KW-1185">Reference proteome</keyword>
<evidence type="ECO:0000256" key="1">
    <source>
        <dbReference type="SAM" id="Phobius"/>
    </source>
</evidence>
<gene>
    <name evidence="2" type="ORF">GHT06_009718</name>
</gene>
<comment type="caution">
    <text evidence="2">The sequence shown here is derived from an EMBL/GenBank/DDBJ whole genome shotgun (WGS) entry which is preliminary data.</text>
</comment>
<proteinExistence type="predicted"/>
<name>A0AAD5Q3Y1_9CRUS</name>
<keyword evidence="1" id="KW-0472">Membrane</keyword>